<comment type="caution">
    <text evidence="2">The sequence shown here is derived from an EMBL/GenBank/DDBJ whole genome shotgun (WGS) entry which is preliminary data.</text>
</comment>
<dbReference type="EMBL" id="JACAZF010000009">
    <property type="protein sequence ID" value="KAF7295568.1"/>
    <property type="molecule type" value="Genomic_DNA"/>
</dbReference>
<evidence type="ECO:0000313" key="3">
    <source>
        <dbReference type="Proteomes" id="UP000636479"/>
    </source>
</evidence>
<reference evidence="2" key="1">
    <citation type="submission" date="2020-05" db="EMBL/GenBank/DDBJ databases">
        <title>Mycena genomes resolve the evolution of fungal bioluminescence.</title>
        <authorList>
            <person name="Tsai I.J."/>
        </authorList>
    </citation>
    <scope>NUCLEOTIDE SEQUENCE</scope>
    <source>
        <strain evidence="2">171206Taipei</strain>
    </source>
</reference>
<dbReference type="Proteomes" id="UP000636479">
    <property type="component" value="Unassembled WGS sequence"/>
</dbReference>
<protein>
    <submittedName>
        <fullName evidence="2">Uncharacterized protein</fullName>
    </submittedName>
</protein>
<dbReference type="AlphaFoldDB" id="A0A8H6SAX5"/>
<feature type="compositionally biased region" description="Polar residues" evidence="1">
    <location>
        <begin position="177"/>
        <end position="200"/>
    </location>
</feature>
<dbReference type="RefSeq" id="XP_037216931.1">
    <property type="nucleotide sequence ID" value="XM_037367537.1"/>
</dbReference>
<sequence>MSSFFSLFCCCGHDGDSAKADDQIDEHSRLIPSNIDATPSPSVEYTDHQRMQERLVTIVRAKERKMVNLTSQIPFNLHNRIITPKSSLSRSVSLSTGRPEPFHPTYDVREPLTVELRSEALPTDKPRNVSDSHSREVSIARDPEQPREPVFNVRLVKPEPTVPQRIGRPRHRAFGSPTPSTRNAETFSDASSAQVPSPSDIQPLDEICWNWGDPTPSPEN</sequence>
<evidence type="ECO:0000256" key="1">
    <source>
        <dbReference type="SAM" id="MobiDB-lite"/>
    </source>
</evidence>
<name>A0A8H6SAX5_9AGAR</name>
<keyword evidence="3" id="KW-1185">Reference proteome</keyword>
<accession>A0A8H6SAX5</accession>
<gene>
    <name evidence="2" type="ORF">MIND_01096800</name>
</gene>
<feature type="region of interest" description="Disordered" evidence="1">
    <location>
        <begin position="162"/>
        <end position="220"/>
    </location>
</feature>
<dbReference type="OrthoDB" id="3227079at2759"/>
<feature type="compositionally biased region" description="Basic and acidic residues" evidence="1">
    <location>
        <begin position="118"/>
        <end position="147"/>
    </location>
</feature>
<dbReference type="GeneID" id="59350053"/>
<proteinExistence type="predicted"/>
<evidence type="ECO:0000313" key="2">
    <source>
        <dbReference type="EMBL" id="KAF7295568.1"/>
    </source>
</evidence>
<feature type="region of interest" description="Disordered" evidence="1">
    <location>
        <begin position="118"/>
        <end position="150"/>
    </location>
</feature>
<organism evidence="2 3">
    <name type="scientific">Mycena indigotica</name>
    <dbReference type="NCBI Taxonomy" id="2126181"/>
    <lineage>
        <taxon>Eukaryota</taxon>
        <taxon>Fungi</taxon>
        <taxon>Dikarya</taxon>
        <taxon>Basidiomycota</taxon>
        <taxon>Agaricomycotina</taxon>
        <taxon>Agaricomycetes</taxon>
        <taxon>Agaricomycetidae</taxon>
        <taxon>Agaricales</taxon>
        <taxon>Marasmiineae</taxon>
        <taxon>Mycenaceae</taxon>
        <taxon>Mycena</taxon>
    </lineage>
</organism>